<sequence>MLAHRPQGGGTLYGARVVHGTPEDCRRHAAMGFEEGWGKALDQLIEFMQARRS</sequence>
<evidence type="ECO:0000313" key="1">
    <source>
        <dbReference type="EMBL" id="SIR56230.1"/>
    </source>
</evidence>
<protein>
    <submittedName>
        <fullName evidence="1">Activator of Hsp90 ATPase homolog 1-like protein</fullName>
    </submittedName>
</protein>
<dbReference type="EMBL" id="FTMD01000020">
    <property type="protein sequence ID" value="SIR56230.1"/>
    <property type="molecule type" value="Genomic_DNA"/>
</dbReference>
<keyword evidence="2" id="KW-1185">Reference proteome</keyword>
<dbReference type="Proteomes" id="UP000186819">
    <property type="component" value="Unassembled WGS sequence"/>
</dbReference>
<proteinExistence type="predicted"/>
<dbReference type="InterPro" id="IPR023393">
    <property type="entry name" value="START-like_dom_sf"/>
</dbReference>
<accession>A0A1N7BY51</accession>
<gene>
    <name evidence="1" type="ORF">SAMN05421829_12050</name>
</gene>
<evidence type="ECO:0000313" key="2">
    <source>
        <dbReference type="Proteomes" id="UP000186819"/>
    </source>
</evidence>
<dbReference type="AlphaFoldDB" id="A0A1N7BY51"/>
<dbReference type="RefSeq" id="WP_244551781.1">
    <property type="nucleotide sequence ID" value="NZ_FTMD01000020.1"/>
</dbReference>
<reference evidence="2" key="1">
    <citation type="submission" date="2017-01" db="EMBL/GenBank/DDBJ databases">
        <authorList>
            <person name="Varghese N."/>
            <person name="Submissions S."/>
        </authorList>
    </citation>
    <scope>NUCLEOTIDE SEQUENCE [LARGE SCALE GENOMIC DNA]</scope>
    <source>
        <strain evidence="2">ATCC 51758</strain>
    </source>
</reference>
<organism evidence="1 2">
    <name type="scientific">Aromatoleum tolulyticum</name>
    <dbReference type="NCBI Taxonomy" id="34027"/>
    <lineage>
        <taxon>Bacteria</taxon>
        <taxon>Pseudomonadati</taxon>
        <taxon>Pseudomonadota</taxon>
        <taxon>Betaproteobacteria</taxon>
        <taxon>Rhodocyclales</taxon>
        <taxon>Rhodocyclaceae</taxon>
        <taxon>Aromatoleum</taxon>
    </lineage>
</organism>
<dbReference type="Gene3D" id="3.30.530.20">
    <property type="match status" value="1"/>
</dbReference>
<name>A0A1N7BY51_9RHOO</name>
<dbReference type="SUPFAM" id="SSF55961">
    <property type="entry name" value="Bet v1-like"/>
    <property type="match status" value="1"/>
</dbReference>